<protein>
    <submittedName>
        <fullName evidence="1">Uncharacterized protein</fullName>
    </submittedName>
</protein>
<name>A0A0Z8EIT9_STRSU</name>
<dbReference type="EMBL" id="FIGJ01000010">
    <property type="protein sequence ID" value="CYU62823.1"/>
    <property type="molecule type" value="Genomic_DNA"/>
</dbReference>
<accession>A0A0Z8EIT9</accession>
<reference evidence="1 2" key="1">
    <citation type="submission" date="2016-02" db="EMBL/GenBank/DDBJ databases">
        <authorList>
            <consortium name="Pathogen Informatics"/>
        </authorList>
    </citation>
    <scope>NUCLEOTIDE SEQUENCE [LARGE SCALE GENOMIC DNA]</scope>
    <source>
        <strain evidence="1 2">LSS32</strain>
    </source>
</reference>
<proteinExistence type="predicted"/>
<dbReference type="AlphaFoldDB" id="A0A0Z8EIT9"/>
<evidence type="ECO:0000313" key="1">
    <source>
        <dbReference type="EMBL" id="CYU62823.1"/>
    </source>
</evidence>
<sequence length="55" mass="6024">MKFCFYRDVEIDIDTFFLNSGTLVINELVALDFTTCGTKNVLKYLKIGGGGGGEV</sequence>
<organism evidence="1 2">
    <name type="scientific">Streptococcus suis</name>
    <dbReference type="NCBI Taxonomy" id="1307"/>
    <lineage>
        <taxon>Bacteria</taxon>
        <taxon>Bacillati</taxon>
        <taxon>Bacillota</taxon>
        <taxon>Bacilli</taxon>
        <taxon>Lactobacillales</taxon>
        <taxon>Streptococcaceae</taxon>
        <taxon>Streptococcus</taxon>
    </lineage>
</organism>
<dbReference type="Proteomes" id="UP000072618">
    <property type="component" value="Unassembled WGS sequence"/>
</dbReference>
<evidence type="ECO:0000313" key="2">
    <source>
        <dbReference type="Proteomes" id="UP000072618"/>
    </source>
</evidence>
<gene>
    <name evidence="1" type="ORF">ERS132394_01046</name>
</gene>